<keyword evidence="1" id="KW-0812">Transmembrane</keyword>
<evidence type="ECO:0000313" key="4">
    <source>
        <dbReference type="EMBL" id="RAI73110.1"/>
    </source>
</evidence>
<keyword evidence="5" id="KW-1185">Reference proteome</keyword>
<dbReference type="OrthoDB" id="1452822at2"/>
<evidence type="ECO:0000313" key="5">
    <source>
        <dbReference type="Proteomes" id="UP000249016"/>
    </source>
</evidence>
<evidence type="ECO:0000259" key="3">
    <source>
        <dbReference type="Pfam" id="PF16344"/>
    </source>
</evidence>
<dbReference type="PANTHER" id="PTHR30273:SF2">
    <property type="entry name" value="PROTEIN FECR"/>
    <property type="match status" value="1"/>
</dbReference>
<dbReference type="Pfam" id="PF16344">
    <property type="entry name" value="FecR_C"/>
    <property type="match status" value="1"/>
</dbReference>
<dbReference type="Pfam" id="PF04773">
    <property type="entry name" value="FecR"/>
    <property type="match status" value="1"/>
</dbReference>
<dbReference type="InterPro" id="IPR032508">
    <property type="entry name" value="FecR_C"/>
</dbReference>
<name>A0A327NCX5_9BACT</name>
<gene>
    <name evidence="4" type="ORF">HMF3257_37575</name>
</gene>
<protein>
    <submittedName>
        <fullName evidence="4">Iron dicitrate transport regulator FecR</fullName>
    </submittedName>
</protein>
<reference evidence="4 5" key="1">
    <citation type="submission" date="2018-06" db="EMBL/GenBank/DDBJ databases">
        <title>Spirosoma sp. HMF3257 Genome sequencing and assembly.</title>
        <authorList>
            <person name="Kang H."/>
            <person name="Cha I."/>
            <person name="Kim H."/>
            <person name="Kang J."/>
            <person name="Joh K."/>
        </authorList>
    </citation>
    <scope>NUCLEOTIDE SEQUENCE [LARGE SCALE GENOMIC DNA]</scope>
    <source>
        <strain evidence="4 5">HMF3257</strain>
    </source>
</reference>
<organism evidence="4 5">
    <name type="scientific">Spirosoma telluris</name>
    <dbReference type="NCBI Taxonomy" id="2183553"/>
    <lineage>
        <taxon>Bacteria</taxon>
        <taxon>Pseudomonadati</taxon>
        <taxon>Bacteroidota</taxon>
        <taxon>Cytophagia</taxon>
        <taxon>Cytophagales</taxon>
        <taxon>Cytophagaceae</taxon>
        <taxon>Spirosoma</taxon>
    </lineage>
</organism>
<dbReference type="Gene3D" id="3.55.50.30">
    <property type="match status" value="1"/>
</dbReference>
<dbReference type="Gene3D" id="2.60.120.1440">
    <property type="match status" value="1"/>
</dbReference>
<dbReference type="PIRSF" id="PIRSF018266">
    <property type="entry name" value="FecR"/>
    <property type="match status" value="1"/>
</dbReference>
<comment type="caution">
    <text evidence="4">The sequence shown here is derived from an EMBL/GenBank/DDBJ whole genome shotgun (WGS) entry which is preliminary data.</text>
</comment>
<sequence>MNRSSISPDLLQKYLTGTATDTERRTVETWYGSLRGQSDYLQSLPETERQQLQAETYLAIQSRLRDFAPDTLKILPTKRTQPWFRQTWAAVSGLAATLILIAWISVKLIDTGLPPSHRLAVTPSPTFVRFINQQPRIVQQRLPDGTLVWLHPQAELRYPNQFAARRRDVQFAGEAFFEVTRDAKRPFRIQSGNLQIQVVGTSFNVRANPKQALFEVAVVTGKVLVRSLNKTSPLPAEPVMLLPKQEVLYNVLTAQLSRHQRPAQPRLELYEPISISFADMPLPKVLRQLESRFNIRIRVGNPALTNCHLTADFSDQSLPVILQLLCASLDATYTMAGETIMLNGEGCP</sequence>
<evidence type="ECO:0000259" key="2">
    <source>
        <dbReference type="Pfam" id="PF04773"/>
    </source>
</evidence>
<dbReference type="AlphaFoldDB" id="A0A327NCX5"/>
<accession>A0A327NCX5</accession>
<dbReference type="InterPro" id="IPR006860">
    <property type="entry name" value="FecR"/>
</dbReference>
<feature type="domain" description="FecR protein" evidence="2">
    <location>
        <begin position="137"/>
        <end position="223"/>
    </location>
</feature>
<keyword evidence="1" id="KW-1133">Transmembrane helix</keyword>
<keyword evidence="1" id="KW-0472">Membrane</keyword>
<dbReference type="PANTHER" id="PTHR30273">
    <property type="entry name" value="PERIPLASMIC SIGNAL SENSOR AND SIGMA FACTOR ACTIVATOR FECR-RELATED"/>
    <property type="match status" value="1"/>
</dbReference>
<dbReference type="GO" id="GO:0016989">
    <property type="term" value="F:sigma factor antagonist activity"/>
    <property type="evidence" value="ECO:0007669"/>
    <property type="project" value="TreeGrafter"/>
</dbReference>
<feature type="domain" description="Protein FecR C-terminal" evidence="3">
    <location>
        <begin position="275"/>
        <end position="341"/>
    </location>
</feature>
<dbReference type="InterPro" id="IPR012373">
    <property type="entry name" value="Ferrdict_sens_TM"/>
</dbReference>
<dbReference type="Proteomes" id="UP000249016">
    <property type="component" value="Unassembled WGS sequence"/>
</dbReference>
<dbReference type="EMBL" id="QLII01000002">
    <property type="protein sequence ID" value="RAI73110.1"/>
    <property type="molecule type" value="Genomic_DNA"/>
</dbReference>
<proteinExistence type="predicted"/>
<dbReference type="RefSeq" id="WP_111350860.1">
    <property type="nucleotide sequence ID" value="NZ_QLII01000002.1"/>
</dbReference>
<evidence type="ECO:0000256" key="1">
    <source>
        <dbReference type="SAM" id="Phobius"/>
    </source>
</evidence>
<feature type="transmembrane region" description="Helical" evidence="1">
    <location>
        <begin position="88"/>
        <end position="106"/>
    </location>
</feature>